<keyword evidence="8" id="KW-0406">Ion transport</keyword>
<dbReference type="GO" id="GO:0005886">
    <property type="term" value="C:plasma membrane"/>
    <property type="evidence" value="ECO:0007669"/>
    <property type="project" value="UniProtKB-SubCell"/>
</dbReference>
<dbReference type="PANTHER" id="PTHR32024:SF1">
    <property type="entry name" value="KTR SYSTEM POTASSIUM UPTAKE PROTEIN B"/>
    <property type="match status" value="1"/>
</dbReference>
<evidence type="ECO:0000313" key="12">
    <source>
        <dbReference type="Proteomes" id="UP000308114"/>
    </source>
</evidence>
<feature type="transmembrane region" description="Helical" evidence="10">
    <location>
        <begin position="192"/>
        <end position="218"/>
    </location>
</feature>
<comment type="caution">
    <text evidence="11">The sequence shown here is derived from an EMBL/GenBank/DDBJ whole genome shotgun (WGS) entry which is preliminary data.</text>
</comment>
<keyword evidence="3" id="KW-1003">Cell membrane</keyword>
<feature type="transmembrane region" description="Helical" evidence="10">
    <location>
        <begin position="47"/>
        <end position="66"/>
    </location>
</feature>
<accession>A0A4U2Q2D5</accession>
<keyword evidence="9 10" id="KW-0472">Membrane</keyword>
<feature type="transmembrane region" description="Helical" evidence="10">
    <location>
        <begin position="407"/>
        <end position="427"/>
    </location>
</feature>
<dbReference type="RefSeq" id="WP_137061123.1">
    <property type="nucleotide sequence ID" value="NZ_PNXQ01000007.1"/>
</dbReference>
<evidence type="ECO:0000256" key="5">
    <source>
        <dbReference type="ARBA" id="ARBA00022692"/>
    </source>
</evidence>
<dbReference type="NCBIfam" id="TIGR00933">
    <property type="entry name" value="2a38"/>
    <property type="match status" value="1"/>
</dbReference>
<feature type="transmembrane region" description="Helical" evidence="10">
    <location>
        <begin position="78"/>
        <end position="102"/>
    </location>
</feature>
<sequence length="446" mass="48406">MKRSVKLARFASSPPFILVIGYLLIIALGTLLLMLPISNHSGHAPHWIDSLFTSVSAACVTGLVVVDVNSTYTMFGETVIMVLMQLGGLGFMTLATLFALLLGRRLSLKDRLLLKEAINADSMEGIVRIIRKVLIFSFTIEAIAAVVMALRWMREMPVGQAIYYGIFHSVSLFNNGGFDLFGSSFQRYAGDFVFNIIASVLVISGGLGFLVLSDLFDFRRTRRLSLHSKMVLSVSGALIVLGALVIFIFEFTNARTLGSLNWGGKIYASVFQSVSTRSSGTSTIDISGLRQASQFFIMLLMIIGASPGSTGGGIKTTTFLLMMGALLAVMRGQKEIVFFRHRVPNDIMMRALTIIILALFIFSIVVMLLLMTEDAPFLSLAFEAASAIGTVGLSVGVTPGLSDAGKLIICVTMFIGRIGPLTIAYALRPRSTKTLYRRPEGHIVIG</sequence>
<evidence type="ECO:0000256" key="3">
    <source>
        <dbReference type="ARBA" id="ARBA00022475"/>
    </source>
</evidence>
<dbReference type="GO" id="GO:0015379">
    <property type="term" value="F:potassium:chloride symporter activity"/>
    <property type="evidence" value="ECO:0007669"/>
    <property type="project" value="InterPro"/>
</dbReference>
<gene>
    <name evidence="11" type="ORF">C1I60_07235</name>
</gene>
<comment type="subcellular location">
    <subcellularLocation>
        <location evidence="1">Cell membrane</location>
        <topology evidence="1">Multi-pass membrane protein</topology>
    </subcellularLocation>
</comment>
<evidence type="ECO:0000256" key="2">
    <source>
        <dbReference type="ARBA" id="ARBA00022448"/>
    </source>
</evidence>
<organism evidence="11 12">
    <name type="scientific">Paenibacillus terrae</name>
    <dbReference type="NCBI Taxonomy" id="159743"/>
    <lineage>
        <taxon>Bacteria</taxon>
        <taxon>Bacillati</taxon>
        <taxon>Bacillota</taxon>
        <taxon>Bacilli</taxon>
        <taxon>Bacillales</taxon>
        <taxon>Paenibacillaceae</taxon>
        <taxon>Paenibacillus</taxon>
    </lineage>
</organism>
<evidence type="ECO:0000256" key="1">
    <source>
        <dbReference type="ARBA" id="ARBA00004651"/>
    </source>
</evidence>
<keyword evidence="2" id="KW-0813">Transport</keyword>
<dbReference type="Proteomes" id="UP000308114">
    <property type="component" value="Unassembled WGS sequence"/>
</dbReference>
<reference evidence="11 12" key="1">
    <citation type="submission" date="2018-01" db="EMBL/GenBank/DDBJ databases">
        <title>Bacillales members from the olive rhizosphere are effective biological control agents against Verticillium dahliae.</title>
        <authorList>
            <person name="Gomez-Lama C."/>
            <person name="Legarda G."/>
            <person name="Ruano-Rosa D."/>
            <person name="Pizarro-Tobias P."/>
            <person name="Valverde-Corredor A."/>
            <person name="Niqui J.L."/>
            <person name="Trivino J.C."/>
            <person name="Roca A."/>
            <person name="Mercado-Blanco J."/>
        </authorList>
    </citation>
    <scope>NUCLEOTIDE SEQUENCE [LARGE SCALE GENOMIC DNA]</scope>
    <source>
        <strain evidence="11 12">PIC167</strain>
    </source>
</reference>
<dbReference type="AlphaFoldDB" id="A0A4U2Q2D5"/>
<evidence type="ECO:0000256" key="9">
    <source>
        <dbReference type="ARBA" id="ARBA00023136"/>
    </source>
</evidence>
<dbReference type="InterPro" id="IPR003445">
    <property type="entry name" value="Cat_transpt"/>
</dbReference>
<feature type="transmembrane region" description="Helical" evidence="10">
    <location>
        <begin position="133"/>
        <end position="153"/>
    </location>
</feature>
<evidence type="ECO:0000256" key="4">
    <source>
        <dbReference type="ARBA" id="ARBA00022538"/>
    </source>
</evidence>
<evidence type="ECO:0000256" key="10">
    <source>
        <dbReference type="SAM" id="Phobius"/>
    </source>
</evidence>
<feature type="transmembrane region" description="Helical" evidence="10">
    <location>
        <begin position="230"/>
        <end position="249"/>
    </location>
</feature>
<keyword evidence="5 10" id="KW-0812">Transmembrane</keyword>
<protein>
    <submittedName>
        <fullName evidence="11">Trk family potassium uptake protein</fullName>
    </submittedName>
</protein>
<keyword evidence="7 10" id="KW-1133">Transmembrane helix</keyword>
<evidence type="ECO:0000256" key="7">
    <source>
        <dbReference type="ARBA" id="ARBA00022989"/>
    </source>
</evidence>
<feature type="transmembrane region" description="Helical" evidence="10">
    <location>
        <begin position="16"/>
        <end position="35"/>
    </location>
</feature>
<dbReference type="InterPro" id="IPR004772">
    <property type="entry name" value="TrkH"/>
</dbReference>
<evidence type="ECO:0000256" key="6">
    <source>
        <dbReference type="ARBA" id="ARBA00022958"/>
    </source>
</evidence>
<proteinExistence type="predicted"/>
<name>A0A4U2Q2D5_9BACL</name>
<evidence type="ECO:0000313" key="11">
    <source>
        <dbReference type="EMBL" id="TKH45320.1"/>
    </source>
</evidence>
<dbReference type="PANTHER" id="PTHR32024">
    <property type="entry name" value="TRK SYSTEM POTASSIUM UPTAKE PROTEIN TRKG-RELATED"/>
    <property type="match status" value="1"/>
</dbReference>
<feature type="transmembrane region" description="Helical" evidence="10">
    <location>
        <begin position="297"/>
        <end position="330"/>
    </location>
</feature>
<keyword evidence="6" id="KW-0630">Potassium</keyword>
<dbReference type="EMBL" id="PNXQ01000007">
    <property type="protein sequence ID" value="TKH45320.1"/>
    <property type="molecule type" value="Genomic_DNA"/>
</dbReference>
<evidence type="ECO:0000256" key="8">
    <source>
        <dbReference type="ARBA" id="ARBA00023065"/>
    </source>
</evidence>
<feature type="transmembrane region" description="Helical" evidence="10">
    <location>
        <begin position="351"/>
        <end position="371"/>
    </location>
</feature>
<dbReference type="Pfam" id="PF02386">
    <property type="entry name" value="TrkH"/>
    <property type="match status" value="1"/>
</dbReference>
<keyword evidence="4" id="KW-0633">Potassium transport</keyword>